<dbReference type="GO" id="GO:0016787">
    <property type="term" value="F:hydrolase activity"/>
    <property type="evidence" value="ECO:0007669"/>
    <property type="project" value="UniProtKB-KW"/>
</dbReference>
<feature type="domain" description="Nudix hydrolase" evidence="4">
    <location>
        <begin position="15"/>
        <end position="148"/>
    </location>
</feature>
<dbReference type="InterPro" id="IPR020476">
    <property type="entry name" value="Nudix_hydrolase"/>
</dbReference>
<comment type="similarity">
    <text evidence="3">Belongs to the Nudix hydrolase family.</text>
</comment>
<comment type="caution">
    <text evidence="5">The sequence shown here is derived from an EMBL/GenBank/DDBJ whole genome shotgun (WGS) entry which is preliminary data.</text>
</comment>
<keyword evidence="6" id="KW-1185">Reference proteome</keyword>
<evidence type="ECO:0000313" key="5">
    <source>
        <dbReference type="EMBL" id="RIJ27413.1"/>
    </source>
</evidence>
<dbReference type="PRINTS" id="PR00502">
    <property type="entry name" value="NUDIXFAMILY"/>
</dbReference>
<dbReference type="PANTHER" id="PTHR43736:SF1">
    <property type="entry name" value="DIHYDRONEOPTERIN TRIPHOSPHATE DIPHOSPHATASE"/>
    <property type="match status" value="1"/>
</dbReference>
<accession>A0A399R9F0</accession>
<name>A0A399R9F0_9PROT</name>
<dbReference type="EMBL" id="QWGA01000008">
    <property type="protein sequence ID" value="RIJ27413.1"/>
    <property type="molecule type" value="Genomic_DNA"/>
</dbReference>
<keyword evidence="2 3" id="KW-0378">Hydrolase</keyword>
<reference evidence="5 6" key="1">
    <citation type="submission" date="2018-08" db="EMBL/GenBank/DDBJ databases">
        <title>Henriciella mobilis sp. nov., isolated from seawater.</title>
        <authorList>
            <person name="Cheng H."/>
            <person name="Wu Y.-H."/>
            <person name="Xu X.-W."/>
            <person name="Guo L.-L."/>
        </authorList>
    </citation>
    <scope>NUCLEOTIDE SEQUENCE [LARGE SCALE GENOMIC DNA]</scope>
    <source>
        <strain evidence="5 6">CCUG67844</strain>
    </source>
</reference>
<dbReference type="RefSeq" id="WP_119454791.1">
    <property type="nucleotide sequence ID" value="NZ_QWGA01000008.1"/>
</dbReference>
<dbReference type="InterPro" id="IPR020084">
    <property type="entry name" value="NUDIX_hydrolase_CS"/>
</dbReference>
<dbReference type="CDD" id="cd04673">
    <property type="entry name" value="NUDIX_ADPRase"/>
    <property type="match status" value="1"/>
</dbReference>
<dbReference type="PROSITE" id="PS51462">
    <property type="entry name" value="NUDIX"/>
    <property type="match status" value="1"/>
</dbReference>
<dbReference type="InterPro" id="IPR015797">
    <property type="entry name" value="NUDIX_hydrolase-like_dom_sf"/>
</dbReference>
<dbReference type="PANTHER" id="PTHR43736">
    <property type="entry name" value="ADP-RIBOSE PYROPHOSPHATASE"/>
    <property type="match status" value="1"/>
</dbReference>
<protein>
    <submittedName>
        <fullName evidence="5">NUDIX domain-containing protein</fullName>
    </submittedName>
</protein>
<comment type="cofactor">
    <cofactor evidence="1">
        <name>Mg(2+)</name>
        <dbReference type="ChEBI" id="CHEBI:18420"/>
    </cofactor>
</comment>
<evidence type="ECO:0000256" key="1">
    <source>
        <dbReference type="ARBA" id="ARBA00001946"/>
    </source>
</evidence>
<organism evidence="5 6">
    <name type="scientific">Henriciella algicola</name>
    <dbReference type="NCBI Taxonomy" id="1608422"/>
    <lineage>
        <taxon>Bacteria</taxon>
        <taxon>Pseudomonadati</taxon>
        <taxon>Pseudomonadota</taxon>
        <taxon>Alphaproteobacteria</taxon>
        <taxon>Hyphomonadales</taxon>
        <taxon>Hyphomonadaceae</taxon>
        <taxon>Henriciella</taxon>
    </lineage>
</organism>
<proteinExistence type="inferred from homology"/>
<dbReference type="AlphaFoldDB" id="A0A399R9F0"/>
<dbReference type="PROSITE" id="PS00893">
    <property type="entry name" value="NUDIX_BOX"/>
    <property type="match status" value="1"/>
</dbReference>
<dbReference type="Proteomes" id="UP000265845">
    <property type="component" value="Unassembled WGS sequence"/>
</dbReference>
<evidence type="ECO:0000313" key="6">
    <source>
        <dbReference type="Proteomes" id="UP000265845"/>
    </source>
</evidence>
<sequence>MPFVENSPKLADGVRPQPAAGIVCLRGDQVLLIRRGTPPMTGEWSLPGGRIEAGETAKDAALRELKEETGVDARIAGLLDVVDAIIRNREGTLITRHYVLCDYLAIWTAGEPVAGDDAAEARFFDLAEIPGLKLWDETSRIINEGVALAASLPQNGN</sequence>
<gene>
    <name evidence="5" type="ORF">D1222_13505</name>
</gene>
<dbReference type="Pfam" id="PF00293">
    <property type="entry name" value="NUDIX"/>
    <property type="match status" value="1"/>
</dbReference>
<dbReference type="InterPro" id="IPR000086">
    <property type="entry name" value="NUDIX_hydrolase_dom"/>
</dbReference>
<dbReference type="Gene3D" id="3.90.79.10">
    <property type="entry name" value="Nucleoside Triphosphate Pyrophosphohydrolase"/>
    <property type="match status" value="1"/>
</dbReference>
<evidence type="ECO:0000256" key="3">
    <source>
        <dbReference type="RuleBase" id="RU003476"/>
    </source>
</evidence>
<dbReference type="SUPFAM" id="SSF55811">
    <property type="entry name" value="Nudix"/>
    <property type="match status" value="1"/>
</dbReference>
<evidence type="ECO:0000259" key="4">
    <source>
        <dbReference type="PROSITE" id="PS51462"/>
    </source>
</evidence>
<dbReference type="OrthoDB" id="9761969at2"/>
<evidence type="ECO:0000256" key="2">
    <source>
        <dbReference type="ARBA" id="ARBA00022801"/>
    </source>
</evidence>